<dbReference type="FunFam" id="3.90.650.10:FF:000007">
    <property type="entry name" value="Trifunctional purine biosynthetic protein adenosine-3"/>
    <property type="match status" value="1"/>
</dbReference>
<dbReference type="UniPathway" id="UPA00074">
    <property type="reaction ID" value="UER00129"/>
</dbReference>
<evidence type="ECO:0000256" key="5">
    <source>
        <dbReference type="ARBA" id="ARBA00022755"/>
    </source>
</evidence>
<dbReference type="Pfam" id="PF00551">
    <property type="entry name" value="Formyl_trans_N"/>
    <property type="match status" value="1"/>
</dbReference>
<dbReference type="PANTHER" id="PTHR10520">
    <property type="entry name" value="TRIFUNCTIONAL PURINE BIOSYNTHETIC PROTEIN ADENOSINE-3-RELATED"/>
    <property type="match status" value="1"/>
</dbReference>
<keyword evidence="6" id="KW-0067">ATP-binding</keyword>
<dbReference type="InterPro" id="IPR004733">
    <property type="entry name" value="PurM_cligase"/>
</dbReference>
<evidence type="ECO:0000256" key="7">
    <source>
        <dbReference type="SAM" id="MobiDB-lite"/>
    </source>
</evidence>
<reference evidence="10 11" key="1">
    <citation type="submission" date="2018-03" db="EMBL/GenBank/DDBJ databases">
        <title>Draft genome sequence of Rohu Carp (Labeo rohita).</title>
        <authorList>
            <person name="Das P."/>
            <person name="Kushwaha B."/>
            <person name="Joshi C.G."/>
            <person name="Kumar D."/>
            <person name="Nagpure N.S."/>
            <person name="Sahoo L."/>
            <person name="Das S.P."/>
            <person name="Bit A."/>
            <person name="Patnaik S."/>
            <person name="Meher P.K."/>
            <person name="Jayasankar P."/>
            <person name="Koringa P.G."/>
            <person name="Patel N.V."/>
            <person name="Hinsu A.T."/>
            <person name="Kumar R."/>
            <person name="Pandey M."/>
            <person name="Agarwal S."/>
            <person name="Srivastava S."/>
            <person name="Singh M."/>
            <person name="Iquebal M.A."/>
            <person name="Jaiswal S."/>
            <person name="Angadi U.B."/>
            <person name="Kumar N."/>
            <person name="Raza M."/>
            <person name="Shah T.M."/>
            <person name="Rai A."/>
            <person name="Jena J.K."/>
        </authorList>
    </citation>
    <scope>NUCLEOTIDE SEQUENCE [LARGE SCALE GENOMIC DNA]</scope>
    <source>
        <strain evidence="10">DASCIFA01</strain>
        <tissue evidence="10">Testis</tissue>
    </source>
</reference>
<dbReference type="InterPro" id="IPR002376">
    <property type="entry name" value="Formyl_transf_N"/>
</dbReference>
<proteinExistence type="predicted"/>
<dbReference type="CDD" id="cd02196">
    <property type="entry name" value="PurM"/>
    <property type="match status" value="1"/>
</dbReference>
<gene>
    <name evidence="10" type="ORF">ROHU_002713</name>
</gene>
<evidence type="ECO:0000313" key="10">
    <source>
        <dbReference type="EMBL" id="RXN36716.1"/>
    </source>
</evidence>
<dbReference type="Gene3D" id="3.90.650.10">
    <property type="entry name" value="PurM-like C-terminal domain"/>
    <property type="match status" value="1"/>
</dbReference>
<dbReference type="SUPFAM" id="SSF56042">
    <property type="entry name" value="PurM C-terminal domain-like"/>
    <property type="match status" value="1"/>
</dbReference>
<dbReference type="Proteomes" id="UP000290572">
    <property type="component" value="Unassembled WGS sequence"/>
</dbReference>
<comment type="pathway">
    <text evidence="1">Purine metabolism; IMP biosynthesis via de novo pathway; 5-amino-1-(5-phospho-D-ribosyl)imidazole from N(2)-formyl-N(1)-(5-phospho-D-ribosyl)glycinamide: step 2/2.</text>
</comment>
<dbReference type="InterPro" id="IPR036676">
    <property type="entry name" value="PurM-like_C_sf"/>
</dbReference>
<feature type="region of interest" description="Disordered" evidence="7">
    <location>
        <begin position="442"/>
        <end position="469"/>
    </location>
</feature>
<comment type="caution">
    <text evidence="10">The sequence shown here is derived from an EMBL/GenBank/DDBJ whole genome shotgun (WGS) entry which is preliminary data.</text>
</comment>
<dbReference type="GO" id="GO:0004641">
    <property type="term" value="F:phosphoribosylformylglycinamidine cyclo-ligase activity"/>
    <property type="evidence" value="ECO:0007669"/>
    <property type="project" value="UniProtKB-EC"/>
</dbReference>
<evidence type="ECO:0000259" key="9">
    <source>
        <dbReference type="Pfam" id="PF02769"/>
    </source>
</evidence>
<dbReference type="EC" id="6.3.3.1" evidence="2"/>
<evidence type="ECO:0000256" key="4">
    <source>
        <dbReference type="ARBA" id="ARBA00022741"/>
    </source>
</evidence>
<feature type="domain" description="PurM-like C-terminal" evidence="9">
    <location>
        <begin position="34"/>
        <end position="194"/>
    </location>
</feature>
<evidence type="ECO:0000256" key="3">
    <source>
        <dbReference type="ARBA" id="ARBA00022598"/>
    </source>
</evidence>
<dbReference type="GO" id="GO:0005829">
    <property type="term" value="C:cytosol"/>
    <property type="evidence" value="ECO:0007669"/>
    <property type="project" value="TreeGrafter"/>
</dbReference>
<dbReference type="GO" id="GO:0046084">
    <property type="term" value="P:adenine biosynthetic process"/>
    <property type="evidence" value="ECO:0007669"/>
    <property type="project" value="TreeGrafter"/>
</dbReference>
<dbReference type="SUPFAM" id="SSF53328">
    <property type="entry name" value="Formyltransferase"/>
    <property type="match status" value="1"/>
</dbReference>
<evidence type="ECO:0000256" key="6">
    <source>
        <dbReference type="ARBA" id="ARBA00022840"/>
    </source>
</evidence>
<organism evidence="10 11">
    <name type="scientific">Labeo rohita</name>
    <name type="common">Indian major carp</name>
    <name type="synonym">Cyprinus rohita</name>
    <dbReference type="NCBI Taxonomy" id="84645"/>
    <lineage>
        <taxon>Eukaryota</taxon>
        <taxon>Metazoa</taxon>
        <taxon>Chordata</taxon>
        <taxon>Craniata</taxon>
        <taxon>Vertebrata</taxon>
        <taxon>Euteleostomi</taxon>
        <taxon>Actinopterygii</taxon>
        <taxon>Neopterygii</taxon>
        <taxon>Teleostei</taxon>
        <taxon>Ostariophysi</taxon>
        <taxon>Cypriniformes</taxon>
        <taxon>Cyprinidae</taxon>
        <taxon>Labeoninae</taxon>
        <taxon>Labeonini</taxon>
        <taxon>Labeo</taxon>
    </lineage>
</organism>
<dbReference type="Pfam" id="PF02769">
    <property type="entry name" value="AIRS_C"/>
    <property type="match status" value="1"/>
</dbReference>
<dbReference type="GO" id="GO:0005524">
    <property type="term" value="F:ATP binding"/>
    <property type="evidence" value="ECO:0007669"/>
    <property type="project" value="UniProtKB-KW"/>
</dbReference>
<sequence>MPGVYGPGEYDLAGFCVGAVERGAVLPRLKDIMEGDLLIGVASSGVHSNGFSLVRQILERSGLQYDSPAPFGRPGQTVGEVLLTPTKIYSRLLQPILRSGAVKAYAHITGGGLLENIPRVLPSELAVELDASRWRIPAVFSWLQQEGGLSEDEMSRTFNCGLGAVLVVSKQDAQRVLRLLQAQEEAWIVGSLAHKQPGAEAVVIRNLERSLKDSPGRSPDTSALQNGAHHGEHASRKRTRVAVLISGTGACALVVDHKLYGSRAEFDGTIDKVLEEFGVELVCLAGFMRILTGPFVRKWSGKMLNIHPSLLPSFKGVNAQKQALQAGVRVTGCTVHFVASTSSHLTGVRDAPDHSRRDSDVQTAAGEIVEEEERFGSLSEDVVHAHGHQILTQRAVDAARLSHLTDTKQLRFITLFQRLGVICKVKVKHSRYLQFGSHSVRPGHQDGIGESRSFQIEESREPAELRVTA</sequence>
<evidence type="ECO:0000256" key="2">
    <source>
        <dbReference type="ARBA" id="ARBA00013047"/>
    </source>
</evidence>
<dbReference type="InterPro" id="IPR036477">
    <property type="entry name" value="Formyl_transf_N_sf"/>
</dbReference>
<dbReference type="InterPro" id="IPR010918">
    <property type="entry name" value="PurM-like_C_dom"/>
</dbReference>
<dbReference type="GO" id="GO:0006189">
    <property type="term" value="P:'de novo' IMP biosynthetic process"/>
    <property type="evidence" value="ECO:0007669"/>
    <property type="project" value="UniProtKB-UniPathway"/>
</dbReference>
<dbReference type="GO" id="GO:0004637">
    <property type="term" value="F:phosphoribosylamine-glycine ligase activity"/>
    <property type="evidence" value="ECO:0007669"/>
    <property type="project" value="TreeGrafter"/>
</dbReference>
<feature type="compositionally biased region" description="Basic and acidic residues" evidence="7">
    <location>
        <begin position="443"/>
        <end position="469"/>
    </location>
</feature>
<evidence type="ECO:0000259" key="8">
    <source>
        <dbReference type="Pfam" id="PF00551"/>
    </source>
</evidence>
<dbReference type="AlphaFoldDB" id="A0A498NY96"/>
<evidence type="ECO:0000256" key="1">
    <source>
        <dbReference type="ARBA" id="ARBA00004686"/>
    </source>
</evidence>
<feature type="domain" description="Formyl transferase N-terminal" evidence="8">
    <location>
        <begin position="252"/>
        <end position="339"/>
    </location>
</feature>
<keyword evidence="11" id="KW-1185">Reference proteome</keyword>
<protein>
    <recommendedName>
        <fullName evidence="2">phosphoribosylformylglycinamidine cyclo-ligase</fullName>
        <ecNumber evidence="2">6.3.3.1</ecNumber>
    </recommendedName>
</protein>
<keyword evidence="4" id="KW-0547">Nucleotide-binding</keyword>
<evidence type="ECO:0000313" key="11">
    <source>
        <dbReference type="Proteomes" id="UP000290572"/>
    </source>
</evidence>
<name>A0A498NY96_LABRO</name>
<keyword evidence="3" id="KW-0436">Ligase</keyword>
<dbReference type="Gene3D" id="3.40.50.170">
    <property type="entry name" value="Formyl transferase, N-terminal domain"/>
    <property type="match status" value="1"/>
</dbReference>
<dbReference type="EMBL" id="QBIY01007269">
    <property type="protein sequence ID" value="RXN36716.1"/>
    <property type="molecule type" value="Genomic_DNA"/>
</dbReference>
<feature type="region of interest" description="Disordered" evidence="7">
    <location>
        <begin position="212"/>
        <end position="235"/>
    </location>
</feature>
<keyword evidence="5" id="KW-0658">Purine biosynthesis</keyword>
<dbReference type="PANTHER" id="PTHR10520:SF12">
    <property type="entry name" value="TRIFUNCTIONAL PURINE BIOSYNTHETIC PROTEIN ADENOSINE-3"/>
    <property type="match status" value="1"/>
</dbReference>
<accession>A0A498NY96</accession>
<dbReference type="STRING" id="84645.A0A498NY96"/>